<accession>A0A7D9H4I4</accession>
<dbReference type="EMBL" id="LR633967">
    <property type="protein sequence ID" value="VUX55792.1"/>
    <property type="molecule type" value="Genomic_DNA"/>
</dbReference>
<evidence type="ECO:0008006" key="2">
    <source>
        <dbReference type="Google" id="ProtNLM"/>
    </source>
</evidence>
<reference evidence="1" key="1">
    <citation type="submission" date="2019-07" db="EMBL/GenBank/DDBJ databases">
        <authorList>
            <person name="Weber M."/>
            <person name="Kostadinov I."/>
            <person name="Kostadinov D I."/>
        </authorList>
    </citation>
    <scope>NUCLEOTIDE SEQUENCE</scope>
    <source>
        <strain evidence="1">Gfbio:sag-sample-m06:053724c1-46a9-4a36-b237-ea2bf867836b</strain>
    </source>
</reference>
<evidence type="ECO:0000313" key="1">
    <source>
        <dbReference type="EMBL" id="VUX55792.1"/>
    </source>
</evidence>
<name>A0A7D9H4I4_9GAMM</name>
<protein>
    <recommendedName>
        <fullName evidence="2">Neuromedin U</fullName>
    </recommendedName>
</protein>
<organism evidence="1">
    <name type="scientific">uncultured Woeseiaceae bacterium</name>
    <dbReference type="NCBI Taxonomy" id="1983305"/>
    <lineage>
        <taxon>Bacteria</taxon>
        <taxon>Pseudomonadati</taxon>
        <taxon>Pseudomonadota</taxon>
        <taxon>Gammaproteobacteria</taxon>
        <taxon>Woeseiales</taxon>
        <taxon>Woeseiaceae</taxon>
        <taxon>environmental samples</taxon>
    </lineage>
</organism>
<dbReference type="AlphaFoldDB" id="A0A7D9H4I4"/>
<proteinExistence type="predicted"/>
<gene>
    <name evidence="1" type="ORF">JTBM06_V1_110021</name>
</gene>
<sequence>MNQEYRDISSTRRYRGICVGRTIIALVIAFLAQSVGAQENDAETKALDSTATQWSFQLAYQTMPDYFDDILDSGQQRPAGATDYVQLRIVAPLPFEKFTILPRVTLRHYENAQGQSGIGNTEIFGLIIPKKWDWGTGRMGIGPLITLPGDEDVARDEWGYGFAAAYVNSKGKWFYGVLMTQSWRSIDPVALPAGTSDTNPLGIAPIVNYRLGNGWYVSNGDQIIQYDWDSKEFKVPLGVRFGRVLVKEKGSWNYYFEYQTTVVYDDWPGSAVENSYRFNVTYTIPPF</sequence>